<protein>
    <recommendedName>
        <fullName evidence="6">Tyr recombinase domain-containing protein</fullName>
    </recommendedName>
</protein>
<evidence type="ECO:0000313" key="8">
    <source>
        <dbReference type="Proteomes" id="UP000249590"/>
    </source>
</evidence>
<dbReference type="SUPFAM" id="SSF56349">
    <property type="entry name" value="DNA breaking-rejoining enzymes"/>
    <property type="match status" value="1"/>
</dbReference>
<evidence type="ECO:0000256" key="2">
    <source>
        <dbReference type="ARBA" id="ARBA00022908"/>
    </source>
</evidence>
<evidence type="ECO:0000259" key="6">
    <source>
        <dbReference type="PROSITE" id="PS51898"/>
    </source>
</evidence>
<dbReference type="Gene3D" id="1.10.150.130">
    <property type="match status" value="1"/>
</dbReference>
<dbReference type="InterPro" id="IPR010998">
    <property type="entry name" value="Integrase_recombinase_N"/>
</dbReference>
<dbReference type="Pfam" id="PF13356">
    <property type="entry name" value="Arm-DNA-bind_3"/>
    <property type="match status" value="1"/>
</dbReference>
<dbReference type="Gene3D" id="1.10.443.10">
    <property type="entry name" value="Intergrase catalytic core"/>
    <property type="match status" value="1"/>
</dbReference>
<dbReference type="CDD" id="cd00801">
    <property type="entry name" value="INT_P4_C"/>
    <property type="match status" value="1"/>
</dbReference>
<dbReference type="Proteomes" id="UP000249590">
    <property type="component" value="Unassembled WGS sequence"/>
</dbReference>
<dbReference type="AlphaFoldDB" id="A0A8B2NQ66"/>
<comment type="similarity">
    <text evidence="1">Belongs to the 'phage' integrase family.</text>
</comment>
<dbReference type="InterPro" id="IPR013762">
    <property type="entry name" value="Integrase-like_cat_sf"/>
</dbReference>
<dbReference type="InterPro" id="IPR053876">
    <property type="entry name" value="Phage_int_M"/>
</dbReference>
<evidence type="ECO:0000256" key="5">
    <source>
        <dbReference type="SAM" id="MobiDB-lite"/>
    </source>
</evidence>
<keyword evidence="4" id="KW-0233">DNA recombination</keyword>
<dbReference type="InterPro" id="IPR002104">
    <property type="entry name" value="Integrase_catalytic"/>
</dbReference>
<gene>
    <name evidence="7" type="ORF">DLJ53_20785</name>
</gene>
<dbReference type="InterPro" id="IPR025166">
    <property type="entry name" value="Integrase_DNA_bind_dom"/>
</dbReference>
<dbReference type="PANTHER" id="PTHR30629:SF2">
    <property type="entry name" value="PROPHAGE INTEGRASE INTS-RELATED"/>
    <property type="match status" value="1"/>
</dbReference>
<feature type="region of interest" description="Disordered" evidence="5">
    <location>
        <begin position="1"/>
        <end position="22"/>
    </location>
</feature>
<feature type="domain" description="Tyr recombinase" evidence="6">
    <location>
        <begin position="229"/>
        <end position="430"/>
    </location>
</feature>
<dbReference type="InterPro" id="IPR011010">
    <property type="entry name" value="DNA_brk_join_enz"/>
</dbReference>
<dbReference type="GO" id="GO:0006310">
    <property type="term" value="P:DNA recombination"/>
    <property type="evidence" value="ECO:0007669"/>
    <property type="project" value="UniProtKB-KW"/>
</dbReference>
<dbReference type="PROSITE" id="PS51898">
    <property type="entry name" value="TYR_RECOMBINASE"/>
    <property type="match status" value="1"/>
</dbReference>
<dbReference type="Pfam" id="PF00589">
    <property type="entry name" value="Phage_integrase"/>
    <property type="match status" value="1"/>
</dbReference>
<dbReference type="InterPro" id="IPR050808">
    <property type="entry name" value="Phage_Integrase"/>
</dbReference>
<comment type="caution">
    <text evidence="7">The sequence shown here is derived from an EMBL/GenBank/DDBJ whole genome shotgun (WGS) entry which is preliminary data.</text>
</comment>
<dbReference type="GO" id="GO:0015074">
    <property type="term" value="P:DNA integration"/>
    <property type="evidence" value="ECO:0007669"/>
    <property type="project" value="UniProtKB-KW"/>
</dbReference>
<name>A0A8B2NQ66_9HYPH</name>
<keyword evidence="8" id="KW-1185">Reference proteome</keyword>
<accession>A0A8B2NQ66</accession>
<dbReference type="Gene3D" id="3.30.160.390">
    <property type="entry name" value="Integrase, DNA-binding domain"/>
    <property type="match status" value="1"/>
</dbReference>
<dbReference type="EMBL" id="QHHQ01000004">
    <property type="protein sequence ID" value="RAI00148.1"/>
    <property type="molecule type" value="Genomic_DNA"/>
</dbReference>
<proteinExistence type="inferred from homology"/>
<keyword evidence="3" id="KW-0238">DNA-binding</keyword>
<sequence>MRGISTKRTLPRRSFRRTREPVGRGDQCVAVSELTDRACQAAKVVDGARSTNHFDATVKGLCLKVSAGGSKTFYLVYTKPGSKDRAWLKLGRYPELSLAKARAKARDTRADIGEGTDPIIEKRAAAAAQTVDDLIENYLTRHASTKRSADEIARRLRKNVGEVIGSVKLEQLHRRDLTQCIDTVKDRGAGVEANRVFEDLRAMVRWAQGRGDLDRNLTEGMKRPTVVIERDRVLSATEIRTMWQALSVSEMQEATRRIIRLCLITAQRVGEVSGMTLDEVDLASRLWTIPAARSKNKREHIVPLTDFACEIINAQLQASADLAKRKGRGIPPFVFPGPGARASITGAAVAKAVKRQEAGETPDAAPEILGISPWTPHDLRRSAATGMEELGVNPFVIGHVLNHISVTRASITTRVYARYDYSVEKREALESWSDHLCRIVHLNAGELTE</sequence>
<evidence type="ECO:0000256" key="3">
    <source>
        <dbReference type="ARBA" id="ARBA00023125"/>
    </source>
</evidence>
<evidence type="ECO:0000256" key="4">
    <source>
        <dbReference type="ARBA" id="ARBA00023172"/>
    </source>
</evidence>
<evidence type="ECO:0000313" key="7">
    <source>
        <dbReference type="EMBL" id="RAI00148.1"/>
    </source>
</evidence>
<dbReference type="GO" id="GO:0003677">
    <property type="term" value="F:DNA binding"/>
    <property type="evidence" value="ECO:0007669"/>
    <property type="project" value="UniProtKB-KW"/>
</dbReference>
<dbReference type="Pfam" id="PF22022">
    <property type="entry name" value="Phage_int_M"/>
    <property type="match status" value="1"/>
</dbReference>
<organism evidence="7 8">
    <name type="scientific">Acuticoccus sediminis</name>
    <dbReference type="NCBI Taxonomy" id="2184697"/>
    <lineage>
        <taxon>Bacteria</taxon>
        <taxon>Pseudomonadati</taxon>
        <taxon>Pseudomonadota</taxon>
        <taxon>Alphaproteobacteria</taxon>
        <taxon>Hyphomicrobiales</taxon>
        <taxon>Amorphaceae</taxon>
        <taxon>Acuticoccus</taxon>
    </lineage>
</organism>
<dbReference type="InterPro" id="IPR038488">
    <property type="entry name" value="Integrase_DNA-bd_sf"/>
</dbReference>
<dbReference type="PANTHER" id="PTHR30629">
    <property type="entry name" value="PROPHAGE INTEGRASE"/>
    <property type="match status" value="1"/>
</dbReference>
<evidence type="ECO:0000256" key="1">
    <source>
        <dbReference type="ARBA" id="ARBA00008857"/>
    </source>
</evidence>
<reference evidence="7 8" key="1">
    <citation type="submission" date="2018-05" db="EMBL/GenBank/DDBJ databases">
        <title>Acuticoccus sediminis sp. nov., isolated from deep-sea sediment of Indian Ocean.</title>
        <authorList>
            <person name="Liu X."/>
            <person name="Lai Q."/>
            <person name="Du Y."/>
            <person name="Sun F."/>
            <person name="Zhang X."/>
            <person name="Wang S."/>
            <person name="Shao Z."/>
        </authorList>
    </citation>
    <scope>NUCLEOTIDE SEQUENCE [LARGE SCALE GENOMIC DNA]</scope>
    <source>
        <strain evidence="7 8">PTG4-2</strain>
    </source>
</reference>
<keyword evidence="2" id="KW-0229">DNA integration</keyword>